<evidence type="ECO:0000313" key="2">
    <source>
        <dbReference type="Proteomes" id="UP000035722"/>
    </source>
</evidence>
<dbReference type="RefSeq" id="WP_050053663.1">
    <property type="nucleotide sequence ID" value="NZ_CAQI01000028.1"/>
</dbReference>
<evidence type="ECO:0000313" key="1">
    <source>
        <dbReference type="EMBL" id="CCQ44608.1"/>
    </source>
</evidence>
<organism evidence="1 2">
    <name type="scientific">Pseudarthrobacter siccitolerans</name>
    <dbReference type="NCBI Taxonomy" id="861266"/>
    <lineage>
        <taxon>Bacteria</taxon>
        <taxon>Bacillati</taxon>
        <taxon>Actinomycetota</taxon>
        <taxon>Actinomycetes</taxon>
        <taxon>Micrococcales</taxon>
        <taxon>Micrococcaceae</taxon>
        <taxon>Pseudarthrobacter</taxon>
    </lineage>
</organism>
<reference evidence="2" key="1">
    <citation type="journal article" date="2014" name="Genome Announc.">
        <title>Genome Sequence of Arthrobacter siccitolerans 4J27, a Xeroprotectant-Producing Desiccation-Tolerant Microorganism.</title>
        <authorList>
            <person name="Manzanera M."/>
            <person name="Santa-Cruz-Calvo L."/>
            <person name="Vilchez J.I."/>
            <person name="Garcia-Fontana C."/>
            <person name="Silva-Castro G.A."/>
            <person name="Calvo C."/>
            <person name="Gonzalez-Lopez J."/>
        </authorList>
    </citation>
    <scope>NUCLEOTIDE SEQUENCE [LARGE SCALE GENOMIC DNA]</scope>
    <source>
        <strain evidence="2">4J27</strain>
    </source>
</reference>
<dbReference type="AlphaFoldDB" id="A0A024GXX3"/>
<dbReference type="EMBL" id="CAQI01000028">
    <property type="protein sequence ID" value="CCQ44608.1"/>
    <property type="molecule type" value="Genomic_DNA"/>
</dbReference>
<name>A0A024GXX3_9MICC</name>
<protein>
    <submittedName>
        <fullName evidence="1">Uncharacterized domain protein</fullName>
    </submittedName>
</protein>
<sequence>MSIHPEGPNHRIEGVLAFNGQYIHCGQPMQKTGSELRRLSAPAFTDGPPEDSLDVYLTTRVLHCSCGFQMEVPE</sequence>
<comment type="caution">
    <text evidence="1">The sequence shown here is derived from an EMBL/GenBank/DDBJ whole genome shotgun (WGS) entry which is preliminary data.</text>
</comment>
<accession>A0A024GXX3</accession>
<keyword evidence="2" id="KW-1185">Reference proteome</keyword>
<dbReference type="Proteomes" id="UP000035722">
    <property type="component" value="Unassembled WGS sequence"/>
</dbReference>
<proteinExistence type="predicted"/>
<dbReference type="OrthoDB" id="4951458at2"/>
<gene>
    <name evidence="1" type="ORF">ARTSIC4J27_535</name>
</gene>
<dbReference type="STRING" id="861266.ARTSIC4J27_535"/>